<evidence type="ECO:0000259" key="6">
    <source>
        <dbReference type="PROSITE" id="PS50089"/>
    </source>
</evidence>
<comment type="caution">
    <text evidence="7">The sequence shown here is derived from an EMBL/GenBank/DDBJ whole genome shotgun (WGS) entry which is preliminary data.</text>
</comment>
<dbReference type="PANTHER" id="PTHR45931">
    <property type="entry name" value="SI:CH211-59O9.10"/>
    <property type="match status" value="1"/>
</dbReference>
<dbReference type="PANTHER" id="PTHR45931:SF3">
    <property type="entry name" value="RING ZINC FINGER-CONTAINING PROTEIN"/>
    <property type="match status" value="1"/>
</dbReference>
<evidence type="ECO:0000313" key="7">
    <source>
        <dbReference type="EMBL" id="PRT54331.1"/>
    </source>
</evidence>
<evidence type="ECO:0000256" key="1">
    <source>
        <dbReference type="ARBA" id="ARBA00022723"/>
    </source>
</evidence>
<keyword evidence="2 4" id="KW-0863">Zinc-finger</keyword>
<feature type="compositionally biased region" description="Pro residues" evidence="5">
    <location>
        <begin position="333"/>
        <end position="346"/>
    </location>
</feature>
<name>A0A2T0FH64_9ASCO</name>
<dbReference type="InterPro" id="IPR013083">
    <property type="entry name" value="Znf_RING/FYVE/PHD"/>
</dbReference>
<evidence type="ECO:0000313" key="8">
    <source>
        <dbReference type="Proteomes" id="UP000238350"/>
    </source>
</evidence>
<dbReference type="RefSeq" id="XP_024664276.1">
    <property type="nucleotide sequence ID" value="XM_024808508.1"/>
</dbReference>
<feature type="region of interest" description="Disordered" evidence="5">
    <location>
        <begin position="308"/>
        <end position="351"/>
    </location>
</feature>
<dbReference type="GeneID" id="36515699"/>
<dbReference type="InterPro" id="IPR001841">
    <property type="entry name" value="Znf_RING"/>
</dbReference>
<dbReference type="GO" id="GO:0008270">
    <property type="term" value="F:zinc ion binding"/>
    <property type="evidence" value="ECO:0007669"/>
    <property type="project" value="UniProtKB-KW"/>
</dbReference>
<keyword evidence="3" id="KW-0862">Zinc</keyword>
<dbReference type="OrthoDB" id="8062037at2759"/>
<feature type="region of interest" description="Disordered" evidence="5">
    <location>
        <begin position="223"/>
        <end position="269"/>
    </location>
</feature>
<dbReference type="EMBL" id="NDIQ01000021">
    <property type="protein sequence ID" value="PRT54331.1"/>
    <property type="molecule type" value="Genomic_DNA"/>
</dbReference>
<evidence type="ECO:0000256" key="3">
    <source>
        <dbReference type="ARBA" id="ARBA00022833"/>
    </source>
</evidence>
<evidence type="ECO:0000256" key="5">
    <source>
        <dbReference type="SAM" id="MobiDB-lite"/>
    </source>
</evidence>
<feature type="compositionally biased region" description="Polar residues" evidence="5">
    <location>
        <begin position="223"/>
        <end position="233"/>
    </location>
</feature>
<sequence length="509" mass="55871">MGQATSVQASPSEPAAAGEPTSAEPGTQVGCSQPDSPSRNIWRRFSDRCSRPFRRGRYSDSYCRIGSRPHRFASVPTEKGSPTQQRQGPPPLVEETPHDISARFGSPMPPSSSTELPQPPRTPSRPPPSHDPLALPPRHGLDFTTPLESNMAWTDIGDDSERTPRNLGGSEGPAMLISQVLALAASITARQLFGYRPESQNDDQFSAFLDSLYNGFQSSEISSMLSGQQSENDNAQDSDDTNQSTNNNNDDDDGDAASHSESRRPPGYFRMFRFRETDAGMIPVIIVSMRPANPSLLDFVRETPSHEADEVPWDLGPLSPRPPPLPSFEDHFPPPLHAPPPPPPLHHPQAPAHVPLAVPFETEQPERPEEEPLLSRRERGTQASWIIYVWGGTYPPNHPIFMAPSLLTDDPTYEDLLYIQELMGQHKPPIASQNALDRLGGELTVTTGSALLGDRCAVCLTDFAENDTCRKLACSHTYHQLCIDKWLSESQNTCPLCREVGAPEADADA</sequence>
<protein>
    <submittedName>
        <fullName evidence="7">Putative RING finger protein P4H10.07</fullName>
    </submittedName>
</protein>
<dbReference type="Gene3D" id="3.30.40.10">
    <property type="entry name" value="Zinc/RING finger domain, C3HC4 (zinc finger)"/>
    <property type="match status" value="1"/>
</dbReference>
<dbReference type="SUPFAM" id="SSF57850">
    <property type="entry name" value="RING/U-box"/>
    <property type="match status" value="1"/>
</dbReference>
<gene>
    <name evidence="7" type="ORF">B9G98_01951</name>
</gene>
<dbReference type="CDD" id="cd16461">
    <property type="entry name" value="RING-H2_EL5-like"/>
    <property type="match status" value="1"/>
</dbReference>
<proteinExistence type="predicted"/>
<feature type="compositionally biased region" description="Low complexity" evidence="5">
    <location>
        <begin position="9"/>
        <end position="26"/>
    </location>
</feature>
<dbReference type="GO" id="GO:0061630">
    <property type="term" value="F:ubiquitin protein ligase activity"/>
    <property type="evidence" value="ECO:0007669"/>
    <property type="project" value="TreeGrafter"/>
</dbReference>
<feature type="domain" description="RING-type" evidence="6">
    <location>
        <begin position="456"/>
        <end position="498"/>
    </location>
</feature>
<dbReference type="SMART" id="SM00184">
    <property type="entry name" value="RING"/>
    <property type="match status" value="1"/>
</dbReference>
<dbReference type="STRING" id="45607.A0A2T0FH64"/>
<dbReference type="GO" id="GO:0005634">
    <property type="term" value="C:nucleus"/>
    <property type="evidence" value="ECO:0007669"/>
    <property type="project" value="TreeGrafter"/>
</dbReference>
<keyword evidence="1" id="KW-0479">Metal-binding</keyword>
<evidence type="ECO:0000256" key="4">
    <source>
        <dbReference type="PROSITE-ProRule" id="PRU00175"/>
    </source>
</evidence>
<feature type="region of interest" description="Disordered" evidence="5">
    <location>
        <begin position="1"/>
        <end position="145"/>
    </location>
</feature>
<accession>A0A2T0FH64</accession>
<evidence type="ECO:0000256" key="2">
    <source>
        <dbReference type="ARBA" id="ARBA00022771"/>
    </source>
</evidence>
<feature type="compositionally biased region" description="Pro residues" evidence="5">
    <location>
        <begin position="117"/>
        <end position="130"/>
    </location>
</feature>
<organism evidence="7 8">
    <name type="scientific">Wickerhamiella sorbophila</name>
    <dbReference type="NCBI Taxonomy" id="45607"/>
    <lineage>
        <taxon>Eukaryota</taxon>
        <taxon>Fungi</taxon>
        <taxon>Dikarya</taxon>
        <taxon>Ascomycota</taxon>
        <taxon>Saccharomycotina</taxon>
        <taxon>Dipodascomycetes</taxon>
        <taxon>Dipodascales</taxon>
        <taxon>Trichomonascaceae</taxon>
        <taxon>Wickerhamiella</taxon>
    </lineage>
</organism>
<dbReference type="AlphaFoldDB" id="A0A2T0FH64"/>
<dbReference type="InterPro" id="IPR051834">
    <property type="entry name" value="RING_finger_E3_ligase"/>
</dbReference>
<dbReference type="Proteomes" id="UP000238350">
    <property type="component" value="Unassembled WGS sequence"/>
</dbReference>
<dbReference type="GO" id="GO:0006511">
    <property type="term" value="P:ubiquitin-dependent protein catabolic process"/>
    <property type="evidence" value="ECO:0007669"/>
    <property type="project" value="TreeGrafter"/>
</dbReference>
<dbReference type="Pfam" id="PF13639">
    <property type="entry name" value="zf-RING_2"/>
    <property type="match status" value="1"/>
</dbReference>
<feature type="compositionally biased region" description="Polar residues" evidence="5">
    <location>
        <begin position="29"/>
        <end position="39"/>
    </location>
</feature>
<keyword evidence="8" id="KW-1185">Reference proteome</keyword>
<dbReference type="PROSITE" id="PS50089">
    <property type="entry name" value="ZF_RING_2"/>
    <property type="match status" value="1"/>
</dbReference>
<reference evidence="7 8" key="1">
    <citation type="submission" date="2017-04" db="EMBL/GenBank/DDBJ databases">
        <title>Genome sequencing of [Candida] sorbophila.</title>
        <authorList>
            <person name="Ahn J.O."/>
        </authorList>
    </citation>
    <scope>NUCLEOTIDE SEQUENCE [LARGE SCALE GENOMIC DNA]</scope>
    <source>
        <strain evidence="7 8">DS02</strain>
    </source>
</reference>